<sequence>MGLGILLGMTLGNENLDMWTLTQDKECDLTGYLRVKLQYKNRLQYMVTGRAPKRVPVPKSQGSPGAALTSHPRYKHYFPINYRIPVPYEGVLRVANITRLQKARVSERELRYLWVLVSLNATESVLDVLLQGHPSWDYLQEVQTLLENVQRSLMDVEIGPQVEAVLSLLSTPGLSLKLVRPKALLDNCFRVMELLYCSCCKETPWVGWTTGGHGDLGPGKQSPILKWQDCELPSLHPHSPGSLMQCAATHVYPLPRQPPTSLPSPPGSSHGPLP</sequence>
<comment type="subcellular location">
    <subcellularLocation>
        <location evidence="1">Secreted</location>
    </subcellularLocation>
</comment>
<comment type="subunit">
    <text evidence="12">Homodimer. Interacts with CSF1R.</text>
</comment>
<feature type="compositionally biased region" description="Pro residues" evidence="14">
    <location>
        <begin position="255"/>
        <end position="266"/>
    </location>
</feature>
<evidence type="ECO:0000256" key="1">
    <source>
        <dbReference type="ARBA" id="ARBA00004613"/>
    </source>
</evidence>
<evidence type="ECO:0000256" key="13">
    <source>
        <dbReference type="ARBA" id="ARBA00072560"/>
    </source>
</evidence>
<dbReference type="Proteomes" id="UP001488838">
    <property type="component" value="Unassembled WGS sequence"/>
</dbReference>
<reference evidence="15 16" key="1">
    <citation type="journal article" date="2023" name="bioRxiv">
        <title>Conserved and derived expression patterns and positive selection on dental genes reveal complex evolutionary context of ever-growing rodent molars.</title>
        <authorList>
            <person name="Calamari Z.T."/>
            <person name="Song A."/>
            <person name="Cohen E."/>
            <person name="Akter M."/>
            <person name="Roy R.D."/>
            <person name="Hallikas O."/>
            <person name="Christensen M.M."/>
            <person name="Li P."/>
            <person name="Marangoni P."/>
            <person name="Jernvall J."/>
            <person name="Klein O.D."/>
        </authorList>
    </citation>
    <scope>NUCLEOTIDE SEQUENCE [LARGE SCALE GENOMIC DNA]</scope>
    <source>
        <strain evidence="15">V071</strain>
    </source>
</reference>
<keyword evidence="6" id="KW-0391">Immunity</keyword>
<evidence type="ECO:0000313" key="16">
    <source>
        <dbReference type="Proteomes" id="UP001488838"/>
    </source>
</evidence>
<feature type="region of interest" description="Disordered" evidence="14">
    <location>
        <begin position="255"/>
        <end position="274"/>
    </location>
</feature>
<dbReference type="InterPro" id="IPR038328">
    <property type="entry name" value="IL-34_sf"/>
</dbReference>
<evidence type="ECO:0000256" key="6">
    <source>
        <dbReference type="ARBA" id="ARBA00022859"/>
    </source>
</evidence>
<evidence type="ECO:0000256" key="3">
    <source>
        <dbReference type="ARBA" id="ARBA00022525"/>
    </source>
</evidence>
<dbReference type="PANTHER" id="PTHR28606">
    <property type="entry name" value="INTERLEUKIN-34"/>
    <property type="match status" value="1"/>
</dbReference>
<dbReference type="GO" id="GO:0005125">
    <property type="term" value="F:cytokine activity"/>
    <property type="evidence" value="ECO:0007669"/>
    <property type="project" value="UniProtKB-KW"/>
</dbReference>
<evidence type="ECO:0000256" key="10">
    <source>
        <dbReference type="ARBA" id="ARBA00056911"/>
    </source>
</evidence>
<keyword evidence="4" id="KW-0399">Innate immunity</keyword>
<dbReference type="GO" id="GO:0045087">
    <property type="term" value="P:innate immune response"/>
    <property type="evidence" value="ECO:0007669"/>
    <property type="project" value="UniProtKB-KW"/>
</dbReference>
<protein>
    <recommendedName>
        <fullName evidence="13">Interleukin-34</fullName>
    </recommendedName>
</protein>
<evidence type="ECO:0000313" key="15">
    <source>
        <dbReference type="EMBL" id="KAK7830400.1"/>
    </source>
</evidence>
<dbReference type="GO" id="GO:0005157">
    <property type="term" value="F:macrophage colony-stimulating factor receptor binding"/>
    <property type="evidence" value="ECO:0007669"/>
    <property type="project" value="InterPro"/>
</dbReference>
<dbReference type="GO" id="GO:0008284">
    <property type="term" value="P:positive regulation of cell population proliferation"/>
    <property type="evidence" value="ECO:0007669"/>
    <property type="project" value="InterPro"/>
</dbReference>
<keyword evidence="9" id="KW-0395">Inflammatory response</keyword>
<dbReference type="GO" id="GO:0008083">
    <property type="term" value="F:growth factor activity"/>
    <property type="evidence" value="ECO:0007669"/>
    <property type="project" value="UniProtKB-KW"/>
</dbReference>
<dbReference type="GO" id="GO:0005615">
    <property type="term" value="C:extracellular space"/>
    <property type="evidence" value="ECO:0007669"/>
    <property type="project" value="UniProtKB-KW"/>
</dbReference>
<comment type="caution">
    <text evidence="15">The sequence shown here is derived from an EMBL/GenBank/DDBJ whole genome shotgun (WGS) entry which is preliminary data.</text>
</comment>
<accession>A0AAW0JUJ6</accession>
<proteinExistence type="inferred from homology"/>
<evidence type="ECO:0000256" key="12">
    <source>
        <dbReference type="ARBA" id="ARBA00064090"/>
    </source>
</evidence>
<keyword evidence="7" id="KW-0339">Growth factor</keyword>
<dbReference type="PANTHER" id="PTHR28606:SF1">
    <property type="entry name" value="INTERLEUKIN-34"/>
    <property type="match status" value="1"/>
</dbReference>
<keyword evidence="5" id="KW-0732">Signal</keyword>
<dbReference type="Gene3D" id="1.20.1250.80">
    <property type="entry name" value="Interleukin-34"/>
    <property type="match status" value="2"/>
</dbReference>
<keyword evidence="16" id="KW-1185">Reference proteome</keyword>
<dbReference type="AlphaFoldDB" id="A0AAW0JUJ6"/>
<evidence type="ECO:0000256" key="5">
    <source>
        <dbReference type="ARBA" id="ARBA00022729"/>
    </source>
</evidence>
<evidence type="ECO:0000256" key="4">
    <source>
        <dbReference type="ARBA" id="ARBA00022588"/>
    </source>
</evidence>
<keyword evidence="8" id="KW-0325">Glycoprotein</keyword>
<dbReference type="GO" id="GO:0045651">
    <property type="term" value="P:positive regulation of macrophage differentiation"/>
    <property type="evidence" value="ECO:0007669"/>
    <property type="project" value="TreeGrafter"/>
</dbReference>
<organism evidence="15 16">
    <name type="scientific">Myodes glareolus</name>
    <name type="common">Bank vole</name>
    <name type="synonym">Clethrionomys glareolus</name>
    <dbReference type="NCBI Taxonomy" id="447135"/>
    <lineage>
        <taxon>Eukaryota</taxon>
        <taxon>Metazoa</taxon>
        <taxon>Chordata</taxon>
        <taxon>Craniata</taxon>
        <taxon>Vertebrata</taxon>
        <taxon>Euteleostomi</taxon>
        <taxon>Mammalia</taxon>
        <taxon>Eutheria</taxon>
        <taxon>Euarchontoglires</taxon>
        <taxon>Glires</taxon>
        <taxon>Rodentia</taxon>
        <taxon>Myomorpha</taxon>
        <taxon>Muroidea</taxon>
        <taxon>Cricetidae</taxon>
        <taxon>Arvicolinae</taxon>
        <taxon>Myodes</taxon>
    </lineage>
</organism>
<comment type="similarity">
    <text evidence="11">Belongs to the IL-34 family.</text>
</comment>
<name>A0AAW0JUJ6_MYOGA</name>
<evidence type="ECO:0000256" key="2">
    <source>
        <dbReference type="ARBA" id="ARBA00022514"/>
    </source>
</evidence>
<dbReference type="InterPro" id="IPR020415">
    <property type="entry name" value="IL-34"/>
</dbReference>
<evidence type="ECO:0000256" key="7">
    <source>
        <dbReference type="ARBA" id="ARBA00023030"/>
    </source>
</evidence>
<keyword evidence="2" id="KW-0202">Cytokine</keyword>
<dbReference type="FunFam" id="1.20.1250.80:FF:000001">
    <property type="entry name" value="Interleukin-34"/>
    <property type="match status" value="1"/>
</dbReference>
<evidence type="ECO:0000256" key="11">
    <source>
        <dbReference type="ARBA" id="ARBA00061176"/>
    </source>
</evidence>
<evidence type="ECO:0000256" key="8">
    <source>
        <dbReference type="ARBA" id="ARBA00023180"/>
    </source>
</evidence>
<comment type="function">
    <text evidence="10">Cytokine that promotes the proliferation, survival and differentiation of monocytes and macrophages. Promotes the release of pro-inflammatory chemokines, and thereby plays an important role in innate immunity and in inflammatory processes. Plays an important role in the regulation of osteoclast proliferation and differentiation, and in the regulation of bone resorption. Signaling via CSF1R and its downstream effectors stimulates phosphorylation of MAPK1/ERK2 AND MAPK3/ERK1.</text>
</comment>
<dbReference type="GO" id="GO:0006954">
    <property type="term" value="P:inflammatory response"/>
    <property type="evidence" value="ECO:0007669"/>
    <property type="project" value="UniProtKB-KW"/>
</dbReference>
<keyword evidence="3" id="KW-0964">Secreted</keyword>
<dbReference type="GO" id="GO:0045657">
    <property type="term" value="P:positive regulation of monocyte differentiation"/>
    <property type="evidence" value="ECO:0007669"/>
    <property type="project" value="TreeGrafter"/>
</dbReference>
<gene>
    <name evidence="15" type="ORF">U0070_018908</name>
</gene>
<dbReference type="EMBL" id="JBBHLL010000018">
    <property type="protein sequence ID" value="KAK7830400.1"/>
    <property type="molecule type" value="Genomic_DNA"/>
</dbReference>
<dbReference type="Pfam" id="PF15036">
    <property type="entry name" value="IL34"/>
    <property type="match status" value="1"/>
</dbReference>
<evidence type="ECO:0000256" key="14">
    <source>
        <dbReference type="SAM" id="MobiDB-lite"/>
    </source>
</evidence>
<evidence type="ECO:0000256" key="9">
    <source>
        <dbReference type="ARBA" id="ARBA00023198"/>
    </source>
</evidence>
<dbReference type="GO" id="GO:0010604">
    <property type="term" value="P:positive regulation of macromolecule metabolic process"/>
    <property type="evidence" value="ECO:0007669"/>
    <property type="project" value="UniProtKB-ARBA"/>
</dbReference>